<accession>A0AAV3UWN5</accession>
<dbReference type="Proteomes" id="UP000006320">
    <property type="component" value="Unassembled WGS sequence"/>
</dbReference>
<name>A0AAV3UWN5_9ALTE</name>
<comment type="caution">
    <text evidence="1">The sequence shown here is derived from an EMBL/GenBank/DDBJ whole genome shotgun (WGS) entry which is preliminary data.</text>
</comment>
<evidence type="ECO:0000313" key="2">
    <source>
        <dbReference type="Proteomes" id="UP000006320"/>
    </source>
</evidence>
<dbReference type="EMBL" id="BAEM01000022">
    <property type="protein sequence ID" value="GAC09522.1"/>
    <property type="molecule type" value="Genomic_DNA"/>
</dbReference>
<organism evidence="1 2">
    <name type="scientific">Paraglaciecola chathamensis S18K6</name>
    <dbReference type="NCBI Taxonomy" id="1127672"/>
    <lineage>
        <taxon>Bacteria</taxon>
        <taxon>Pseudomonadati</taxon>
        <taxon>Pseudomonadota</taxon>
        <taxon>Gammaproteobacteria</taxon>
        <taxon>Alteromonadales</taxon>
        <taxon>Alteromonadaceae</taxon>
        <taxon>Paraglaciecola</taxon>
    </lineage>
</organism>
<reference evidence="1 2" key="1">
    <citation type="journal article" date="2017" name="Antonie Van Leeuwenhoek">
        <title>Rhizobium rhizosphaerae sp. nov., a novel species isolated from rice rhizosphere.</title>
        <authorList>
            <person name="Zhao J.J."/>
            <person name="Zhang J."/>
            <person name="Zhang R.J."/>
            <person name="Zhang C.W."/>
            <person name="Yin H.Q."/>
            <person name="Zhang X.X."/>
        </authorList>
    </citation>
    <scope>NUCLEOTIDE SEQUENCE [LARGE SCALE GENOMIC DNA]</scope>
    <source>
        <strain evidence="1 2">S18K6</strain>
    </source>
</reference>
<proteinExistence type="predicted"/>
<sequence>MTQQSSALEKMLKGTNRTDREAPKLSVDGAYSFPHCPKHLKGDHRKIWGEVNKAMTQYRVITLADKPLLEQYCFLLAKLRSDPDAFTASLHAQLRGLATDLCLTPESRAKAKLGAIDADAEALAKYGV</sequence>
<evidence type="ECO:0000313" key="1">
    <source>
        <dbReference type="EMBL" id="GAC09522.1"/>
    </source>
</evidence>
<dbReference type="AlphaFoldDB" id="A0AAV3UWN5"/>
<protein>
    <submittedName>
        <fullName evidence="1">Uncharacterized protein</fullName>
    </submittedName>
</protein>
<gene>
    <name evidence="1" type="ORF">GCHA_1568</name>
</gene>
<dbReference type="RefSeq" id="WP_007986668.1">
    <property type="nucleotide sequence ID" value="NZ_BAEM01000022.1"/>
</dbReference>